<organism evidence="7 8">
    <name type="scientific">Sphingomonas aliaeris</name>
    <dbReference type="NCBI Taxonomy" id="2759526"/>
    <lineage>
        <taxon>Bacteria</taxon>
        <taxon>Pseudomonadati</taxon>
        <taxon>Pseudomonadota</taxon>
        <taxon>Alphaproteobacteria</taxon>
        <taxon>Sphingomonadales</taxon>
        <taxon>Sphingomonadaceae</taxon>
        <taxon>Sphingomonas</taxon>
    </lineage>
</organism>
<keyword evidence="4" id="KW-0449">Lipoprotein</keyword>
<name>A0A974NSG5_9SPHN</name>
<evidence type="ECO:0000256" key="4">
    <source>
        <dbReference type="ARBA" id="ARBA00023288"/>
    </source>
</evidence>
<comment type="subcellular location">
    <subcellularLocation>
        <location evidence="1">Cell outer membrane</location>
        <topology evidence="1">Lipid-anchor</topology>
    </subcellularLocation>
</comment>
<dbReference type="GO" id="GO:0009279">
    <property type="term" value="C:cell outer membrane"/>
    <property type="evidence" value="ECO:0007669"/>
    <property type="project" value="UniProtKB-SubCell"/>
</dbReference>
<dbReference type="AlphaFoldDB" id="A0A974NSG5"/>
<evidence type="ECO:0000256" key="5">
    <source>
        <dbReference type="SAM" id="SignalP"/>
    </source>
</evidence>
<comment type="similarity">
    <text evidence="2">Belongs to the rickettsiale 17 kDa surface antigen family.</text>
</comment>
<proteinExistence type="inferred from homology"/>
<keyword evidence="5" id="KW-0732">Signal</keyword>
<dbReference type="KEGG" id="sari:H5J25_10680"/>
<sequence>MKKLIAAAMMVAVATPAMVVAPTASAQSREYRTYKGKDGRYHRRYYRCKKSSGTTGAVAGAVGGGVVGNVLGGGTVGTIAGAVGGGLLGRHLDKKNDAAQNRRNGC</sequence>
<evidence type="ECO:0000313" key="8">
    <source>
        <dbReference type="Proteomes" id="UP000595894"/>
    </source>
</evidence>
<dbReference type="EMBL" id="CP061035">
    <property type="protein sequence ID" value="QQV76028.1"/>
    <property type="molecule type" value="Genomic_DNA"/>
</dbReference>
<keyword evidence="8" id="KW-1185">Reference proteome</keyword>
<evidence type="ECO:0000256" key="3">
    <source>
        <dbReference type="ARBA" id="ARBA00015281"/>
    </source>
</evidence>
<dbReference type="Pfam" id="PF05433">
    <property type="entry name" value="Rick_17kDa_Anti"/>
    <property type="match status" value="1"/>
</dbReference>
<dbReference type="InterPro" id="IPR008816">
    <property type="entry name" value="Gly_zipper_2TM_dom"/>
</dbReference>
<feature type="chain" id="PRO_5037998062" description="17 kDa surface antigen" evidence="5">
    <location>
        <begin position="27"/>
        <end position="106"/>
    </location>
</feature>
<feature type="domain" description="Glycine zipper 2TM" evidence="6">
    <location>
        <begin position="56"/>
        <end position="90"/>
    </location>
</feature>
<protein>
    <recommendedName>
        <fullName evidence="3">17 kDa surface antigen</fullName>
    </recommendedName>
</protein>
<feature type="signal peptide" evidence="5">
    <location>
        <begin position="1"/>
        <end position="26"/>
    </location>
</feature>
<dbReference type="Proteomes" id="UP000595894">
    <property type="component" value="Chromosome"/>
</dbReference>
<gene>
    <name evidence="7" type="ORF">H5J25_10680</name>
</gene>
<evidence type="ECO:0000256" key="2">
    <source>
        <dbReference type="ARBA" id="ARBA00008681"/>
    </source>
</evidence>
<reference evidence="8" key="1">
    <citation type="submission" date="2020-09" db="EMBL/GenBank/DDBJ databases">
        <title>Sphingomonas sp., a new species isolated from pork steak.</title>
        <authorList>
            <person name="Heidler von Heilborn D."/>
        </authorList>
    </citation>
    <scope>NUCLEOTIDE SEQUENCE [LARGE SCALE GENOMIC DNA]</scope>
</reference>
<evidence type="ECO:0000313" key="7">
    <source>
        <dbReference type="EMBL" id="QQV76028.1"/>
    </source>
</evidence>
<dbReference type="RefSeq" id="WP_202090814.1">
    <property type="nucleotide sequence ID" value="NZ_CP061035.1"/>
</dbReference>
<accession>A0A974NSG5</accession>
<evidence type="ECO:0000256" key="1">
    <source>
        <dbReference type="ARBA" id="ARBA00004459"/>
    </source>
</evidence>
<evidence type="ECO:0000259" key="6">
    <source>
        <dbReference type="Pfam" id="PF05433"/>
    </source>
</evidence>